<dbReference type="OrthoDB" id="26523at2759"/>
<sequence length="365" mass="41615">MSSSTSPGISPKMNERAKDISLFDPDTKDSGFSEDSLEASEKLLEYPYQLDDEMTICFSPLVEAFEATPNEKTQSGKKKRMFSSPIRQSPSLIAANSMKRLRLFDSDTPNKSVASEDFTQDFLAEGSKNDDPLGPSFKIRKVEQYDARRGVIKEAVEKSSEGNLIGDFSKDYALPLINESHSELKMISADTMRDVLDGKYKNVLHSFKIIDSRYPYEYEGGHIRGAVNLYTANTCLRLLDNSAHPKDERHILIFHCEFSKERGPRMNRCLRKEDRTRNAFNYPALKFPEMYVLEGGYKKFFNNHPEYCEPNTYTPMLNPENLDDLKFFRKKGKTENVSGTSKKGPTTKMTRSSHGIRKTLSDGFF</sequence>
<dbReference type="PROSITE" id="PS50206">
    <property type="entry name" value="RHODANESE_3"/>
    <property type="match status" value="1"/>
</dbReference>
<dbReference type="EMBL" id="OU892284">
    <property type="protein sequence ID" value="CAG9772196.1"/>
    <property type="molecule type" value="Genomic_DNA"/>
</dbReference>
<gene>
    <name evidence="11" type="ORF">CEUTPL_LOCUS12616</name>
</gene>
<feature type="compositionally biased region" description="Basic and acidic residues" evidence="9">
    <location>
        <begin position="13"/>
        <end position="31"/>
    </location>
</feature>
<dbReference type="SUPFAM" id="SSF52821">
    <property type="entry name" value="Rhodanese/Cell cycle control phosphatase"/>
    <property type="match status" value="1"/>
</dbReference>
<dbReference type="EC" id="3.1.3.48" evidence="2"/>
<dbReference type="Gene3D" id="3.40.250.10">
    <property type="entry name" value="Rhodanese-like domain"/>
    <property type="match status" value="1"/>
</dbReference>
<dbReference type="FunFam" id="3.40.250.10:FF:000021">
    <property type="entry name" value="M-phase inducer phosphatase cdc-25.2"/>
    <property type="match status" value="1"/>
</dbReference>
<dbReference type="GO" id="GO:0005737">
    <property type="term" value="C:cytoplasm"/>
    <property type="evidence" value="ECO:0007669"/>
    <property type="project" value="TreeGrafter"/>
</dbReference>
<accession>A0A9N9MW86</accession>
<keyword evidence="6" id="KW-0904">Protein phosphatase</keyword>
<comment type="similarity">
    <text evidence="1">Belongs to the MPI phosphatase family.</text>
</comment>
<evidence type="ECO:0000256" key="1">
    <source>
        <dbReference type="ARBA" id="ARBA00011065"/>
    </source>
</evidence>
<dbReference type="InterPro" id="IPR000751">
    <property type="entry name" value="MPI_Phosphatase"/>
</dbReference>
<feature type="region of interest" description="Disordered" evidence="9">
    <location>
        <begin position="333"/>
        <end position="365"/>
    </location>
</feature>
<evidence type="ECO:0000256" key="9">
    <source>
        <dbReference type="SAM" id="MobiDB-lite"/>
    </source>
</evidence>
<feature type="region of interest" description="Disordered" evidence="9">
    <location>
        <begin position="1"/>
        <end position="36"/>
    </location>
</feature>
<evidence type="ECO:0000256" key="5">
    <source>
        <dbReference type="ARBA" id="ARBA00022801"/>
    </source>
</evidence>
<dbReference type="PANTHER" id="PTHR10828:SF76">
    <property type="entry name" value="M-PHASE INDUCER PHOSPHATASE"/>
    <property type="match status" value="1"/>
</dbReference>
<dbReference type="InterPro" id="IPR036873">
    <property type="entry name" value="Rhodanese-like_dom_sf"/>
</dbReference>
<dbReference type="InterPro" id="IPR001763">
    <property type="entry name" value="Rhodanese-like_dom"/>
</dbReference>
<keyword evidence="7" id="KW-0131">Cell cycle</keyword>
<reference evidence="11" key="1">
    <citation type="submission" date="2022-01" db="EMBL/GenBank/DDBJ databases">
        <authorList>
            <person name="King R."/>
        </authorList>
    </citation>
    <scope>NUCLEOTIDE SEQUENCE</scope>
</reference>
<dbReference type="GO" id="GO:0051301">
    <property type="term" value="P:cell division"/>
    <property type="evidence" value="ECO:0007669"/>
    <property type="project" value="UniProtKB-KW"/>
</dbReference>
<dbReference type="AlphaFoldDB" id="A0A9N9MW86"/>
<evidence type="ECO:0000256" key="4">
    <source>
        <dbReference type="ARBA" id="ARBA00022776"/>
    </source>
</evidence>
<dbReference type="GO" id="GO:0010971">
    <property type="term" value="P:positive regulation of G2/M transition of mitotic cell cycle"/>
    <property type="evidence" value="ECO:0007669"/>
    <property type="project" value="TreeGrafter"/>
</dbReference>
<feature type="compositionally biased region" description="Polar residues" evidence="9">
    <location>
        <begin position="335"/>
        <end position="353"/>
    </location>
</feature>
<dbReference type="GO" id="GO:0005634">
    <property type="term" value="C:nucleus"/>
    <property type="evidence" value="ECO:0007669"/>
    <property type="project" value="TreeGrafter"/>
</dbReference>
<evidence type="ECO:0000259" key="10">
    <source>
        <dbReference type="PROSITE" id="PS50206"/>
    </source>
</evidence>
<evidence type="ECO:0000256" key="7">
    <source>
        <dbReference type="ARBA" id="ARBA00023306"/>
    </source>
</evidence>
<evidence type="ECO:0000313" key="11">
    <source>
        <dbReference type="EMBL" id="CAG9772196.1"/>
    </source>
</evidence>
<dbReference type="GO" id="GO:0000086">
    <property type="term" value="P:G2/M transition of mitotic cell cycle"/>
    <property type="evidence" value="ECO:0007669"/>
    <property type="project" value="TreeGrafter"/>
</dbReference>
<keyword evidence="12" id="KW-1185">Reference proteome</keyword>
<organism evidence="11 12">
    <name type="scientific">Ceutorhynchus assimilis</name>
    <name type="common">cabbage seed weevil</name>
    <dbReference type="NCBI Taxonomy" id="467358"/>
    <lineage>
        <taxon>Eukaryota</taxon>
        <taxon>Metazoa</taxon>
        <taxon>Ecdysozoa</taxon>
        <taxon>Arthropoda</taxon>
        <taxon>Hexapoda</taxon>
        <taxon>Insecta</taxon>
        <taxon>Pterygota</taxon>
        <taxon>Neoptera</taxon>
        <taxon>Endopterygota</taxon>
        <taxon>Coleoptera</taxon>
        <taxon>Polyphaga</taxon>
        <taxon>Cucujiformia</taxon>
        <taxon>Curculionidae</taxon>
        <taxon>Ceutorhynchinae</taxon>
        <taxon>Ceutorhynchus</taxon>
    </lineage>
</organism>
<dbReference type="GO" id="GO:0004725">
    <property type="term" value="F:protein tyrosine phosphatase activity"/>
    <property type="evidence" value="ECO:0007669"/>
    <property type="project" value="UniProtKB-EC"/>
</dbReference>
<keyword evidence="4" id="KW-0498">Mitosis</keyword>
<dbReference type="PRINTS" id="PR00716">
    <property type="entry name" value="MPIPHPHTASE"/>
</dbReference>
<protein>
    <recommendedName>
        <fullName evidence="2">protein-tyrosine-phosphatase</fullName>
        <ecNumber evidence="2">3.1.3.48</ecNumber>
    </recommendedName>
</protein>
<dbReference type="GO" id="GO:0110032">
    <property type="term" value="P:positive regulation of G2/MI transition of meiotic cell cycle"/>
    <property type="evidence" value="ECO:0007669"/>
    <property type="project" value="TreeGrafter"/>
</dbReference>
<comment type="catalytic activity">
    <reaction evidence="8">
        <text>O-phospho-L-tyrosyl-[protein] + H2O = L-tyrosyl-[protein] + phosphate</text>
        <dbReference type="Rhea" id="RHEA:10684"/>
        <dbReference type="Rhea" id="RHEA-COMP:10136"/>
        <dbReference type="Rhea" id="RHEA-COMP:20101"/>
        <dbReference type="ChEBI" id="CHEBI:15377"/>
        <dbReference type="ChEBI" id="CHEBI:43474"/>
        <dbReference type="ChEBI" id="CHEBI:46858"/>
        <dbReference type="ChEBI" id="CHEBI:61978"/>
        <dbReference type="EC" id="3.1.3.48"/>
    </reaction>
</comment>
<proteinExistence type="inferred from homology"/>
<dbReference type="Proteomes" id="UP001152799">
    <property type="component" value="Chromosome 8"/>
</dbReference>
<name>A0A9N9MW86_9CUCU</name>
<evidence type="ECO:0000256" key="8">
    <source>
        <dbReference type="ARBA" id="ARBA00051722"/>
    </source>
</evidence>
<evidence type="ECO:0000256" key="3">
    <source>
        <dbReference type="ARBA" id="ARBA00022618"/>
    </source>
</evidence>
<evidence type="ECO:0000256" key="2">
    <source>
        <dbReference type="ARBA" id="ARBA00013064"/>
    </source>
</evidence>
<evidence type="ECO:0000256" key="6">
    <source>
        <dbReference type="ARBA" id="ARBA00022912"/>
    </source>
</evidence>
<feature type="domain" description="Rhodanese" evidence="10">
    <location>
        <begin position="203"/>
        <end position="309"/>
    </location>
</feature>
<dbReference type="Pfam" id="PF00581">
    <property type="entry name" value="Rhodanese"/>
    <property type="match status" value="1"/>
</dbReference>
<evidence type="ECO:0000313" key="12">
    <source>
        <dbReference type="Proteomes" id="UP001152799"/>
    </source>
</evidence>
<dbReference type="PANTHER" id="PTHR10828">
    <property type="entry name" value="M-PHASE INDUCER PHOSPHATASE DUAL SPECIFICITY PHOSPHATASE CDC25"/>
    <property type="match status" value="1"/>
</dbReference>
<dbReference type="SMART" id="SM00450">
    <property type="entry name" value="RHOD"/>
    <property type="match status" value="1"/>
</dbReference>
<keyword evidence="5" id="KW-0378">Hydrolase</keyword>
<keyword evidence="3" id="KW-0132">Cell division</keyword>